<gene>
    <name evidence="1" type="ORF">Daus18300_010079</name>
</gene>
<keyword evidence="2" id="KW-1185">Reference proteome</keyword>
<evidence type="ECO:0000313" key="2">
    <source>
        <dbReference type="Proteomes" id="UP001583177"/>
    </source>
</evidence>
<sequence>MDARTHAPPQQTRDYCRDVRDETLLELERLTVLPRERLARSMSPSGARTEAMSAAMLTKYLANTDEAPLPSQGSA</sequence>
<evidence type="ECO:0000313" key="1">
    <source>
        <dbReference type="EMBL" id="KAL1858197.1"/>
    </source>
</evidence>
<comment type="caution">
    <text evidence="1">The sequence shown here is derived from an EMBL/GenBank/DDBJ whole genome shotgun (WGS) entry which is preliminary data.</text>
</comment>
<protein>
    <submittedName>
        <fullName evidence="1">Uncharacterized protein</fullName>
    </submittedName>
</protein>
<proteinExistence type="predicted"/>
<accession>A0ABR3WBT4</accession>
<dbReference type="Proteomes" id="UP001583177">
    <property type="component" value="Unassembled WGS sequence"/>
</dbReference>
<dbReference type="EMBL" id="JAWRVE010000107">
    <property type="protein sequence ID" value="KAL1858197.1"/>
    <property type="molecule type" value="Genomic_DNA"/>
</dbReference>
<organism evidence="1 2">
    <name type="scientific">Diaporthe australafricana</name>
    <dbReference type="NCBI Taxonomy" id="127596"/>
    <lineage>
        <taxon>Eukaryota</taxon>
        <taxon>Fungi</taxon>
        <taxon>Dikarya</taxon>
        <taxon>Ascomycota</taxon>
        <taxon>Pezizomycotina</taxon>
        <taxon>Sordariomycetes</taxon>
        <taxon>Sordariomycetidae</taxon>
        <taxon>Diaporthales</taxon>
        <taxon>Diaporthaceae</taxon>
        <taxon>Diaporthe</taxon>
    </lineage>
</organism>
<feature type="non-terminal residue" evidence="1">
    <location>
        <position position="75"/>
    </location>
</feature>
<name>A0ABR3WBT4_9PEZI</name>
<reference evidence="1 2" key="1">
    <citation type="journal article" date="2024" name="IMA Fungus">
        <title>IMA Genome - F19 : A genome assembly and annotation guide to empower mycologists, including annotated draft genome sequences of Ceratocystis pirilliformis, Diaporthe australafricana, Fusarium ophioides, Paecilomyces lecythidis, and Sporothrix stenoceras.</title>
        <authorList>
            <person name="Aylward J."/>
            <person name="Wilson A.M."/>
            <person name="Visagie C.M."/>
            <person name="Spraker J."/>
            <person name="Barnes I."/>
            <person name="Buitendag C."/>
            <person name="Ceriani C."/>
            <person name="Del Mar Angel L."/>
            <person name="du Plessis D."/>
            <person name="Fuchs T."/>
            <person name="Gasser K."/>
            <person name="Kramer D."/>
            <person name="Li W."/>
            <person name="Munsamy K."/>
            <person name="Piso A."/>
            <person name="Price J.L."/>
            <person name="Sonnekus B."/>
            <person name="Thomas C."/>
            <person name="van der Nest A."/>
            <person name="van Dijk A."/>
            <person name="van Heerden A."/>
            <person name="van Vuuren N."/>
            <person name="Yilmaz N."/>
            <person name="Duong T.A."/>
            <person name="van der Merwe N.A."/>
            <person name="Wingfield M.J."/>
            <person name="Wingfield B.D."/>
        </authorList>
    </citation>
    <scope>NUCLEOTIDE SEQUENCE [LARGE SCALE GENOMIC DNA]</scope>
    <source>
        <strain evidence="1 2">CMW 18300</strain>
    </source>
</reference>